<feature type="compositionally biased region" description="Low complexity" evidence="1">
    <location>
        <begin position="44"/>
        <end position="61"/>
    </location>
</feature>
<dbReference type="Bgee" id="ENSMNEG00000041949">
    <property type="expression patterns" value="Expressed in skeletal muscle tissue and 12 other cell types or tissues"/>
</dbReference>
<reference evidence="2" key="2">
    <citation type="submission" date="2025-09" db="UniProtKB">
        <authorList>
            <consortium name="Ensembl"/>
        </authorList>
    </citation>
    <scope>IDENTIFICATION</scope>
</reference>
<name>A0A2K6DPA9_MACNE</name>
<keyword evidence="3" id="KW-1185">Reference proteome</keyword>
<evidence type="ECO:0000313" key="3">
    <source>
        <dbReference type="Proteomes" id="UP000233120"/>
    </source>
</evidence>
<dbReference type="Proteomes" id="UP000233120">
    <property type="component" value="Unassembled WGS sequence"/>
</dbReference>
<sequence length="82" mass="8695">MRPLQIVPSRLISQLYCGLKPPASTRNQICLKMARPSSRPGDSPGLCPQPVPGVGVLPLPAGGHGEQGAQRRAHPHSKVTEL</sequence>
<dbReference type="Ensembl" id="ENSMNET00000062219.1">
    <property type="protein sequence ID" value="ENSMNEP00000037748.1"/>
    <property type="gene ID" value="ENSMNEG00000041949.1"/>
</dbReference>
<dbReference type="GeneTree" id="ENSGT00940000156080"/>
<feature type="region of interest" description="Disordered" evidence="1">
    <location>
        <begin position="34"/>
        <end position="82"/>
    </location>
</feature>
<evidence type="ECO:0000256" key="1">
    <source>
        <dbReference type="SAM" id="MobiDB-lite"/>
    </source>
</evidence>
<dbReference type="AlphaFoldDB" id="A0A2K6DPA9"/>
<accession>A0A2K6DPA9</accession>
<proteinExistence type="predicted"/>
<feature type="compositionally biased region" description="Basic residues" evidence="1">
    <location>
        <begin position="71"/>
        <end position="82"/>
    </location>
</feature>
<evidence type="ECO:0000313" key="2">
    <source>
        <dbReference type="Ensembl" id="ENSMNEP00000037748.1"/>
    </source>
</evidence>
<protein>
    <submittedName>
        <fullName evidence="2">Sirtuin 5</fullName>
    </submittedName>
</protein>
<organism evidence="2 3">
    <name type="scientific">Macaca nemestrina</name>
    <name type="common">Pig-tailed macaque</name>
    <dbReference type="NCBI Taxonomy" id="9545"/>
    <lineage>
        <taxon>Eukaryota</taxon>
        <taxon>Metazoa</taxon>
        <taxon>Chordata</taxon>
        <taxon>Craniata</taxon>
        <taxon>Vertebrata</taxon>
        <taxon>Euteleostomi</taxon>
        <taxon>Mammalia</taxon>
        <taxon>Eutheria</taxon>
        <taxon>Euarchontoglires</taxon>
        <taxon>Primates</taxon>
        <taxon>Haplorrhini</taxon>
        <taxon>Catarrhini</taxon>
        <taxon>Cercopithecidae</taxon>
        <taxon>Cercopithecinae</taxon>
        <taxon>Macaca</taxon>
    </lineage>
</organism>
<reference evidence="2" key="1">
    <citation type="submission" date="2025-08" db="UniProtKB">
        <authorList>
            <consortium name="Ensembl"/>
        </authorList>
    </citation>
    <scope>IDENTIFICATION</scope>
</reference>